<evidence type="ECO:0000313" key="4">
    <source>
        <dbReference type="Proteomes" id="UP000285112"/>
    </source>
</evidence>
<feature type="compositionally biased region" description="Basic residues" evidence="1">
    <location>
        <begin position="13"/>
        <end position="24"/>
    </location>
</feature>
<feature type="domain" description="Beta-lactamase-related" evidence="2">
    <location>
        <begin position="206"/>
        <end position="484"/>
    </location>
</feature>
<dbReference type="PANTHER" id="PTHR43283:SF7">
    <property type="entry name" value="BETA-LACTAMASE-RELATED DOMAIN-CONTAINING PROTEIN"/>
    <property type="match status" value="1"/>
</dbReference>
<sequence length="500" mass="53631">MPRGGTSSTAGRARFRTRTWKRCWRPGSPPADPNLRADARGDEMHRPDSARPSLIRPVRLAVDAERKWLGFHALRLAMGVLGQGRPVEAVLSEDLPEPAFTELLEATDPAAPLDWDRVSISHDPQRITLRADSGLERTVVRNGRHGLQVLPSGAAEPLVRAPEPEVPQREIGRPWPLGDEPETGQLPAGAVSRIRALLDRLTSDGLGRAAVVAHRGKLVAESYAPGFPREMRHNGWSATKSVAGVLAGRLVHEGLLELDRPAPVPEWAHDARSGITLRHLLAMSSGLDCPPGAAAWAHGDRHFGVYAGPDDVWRDMSGLGLLAPPGTRCAYQNSDPLLSAGIAVRVAAAAGLAEPVDVPWRLLFDPLGMDSVLLGSDAAGNFLLSGVCLATALDWARFGQFVLDDGVWQGRRLLPGGWLDYVLAPAEADDEGLYGGGLCWLGRPVYEGGVPDRTALASGMYGQRVFVLPEHELVVVRLGQGDDEELLAAVVCEVARIVAG</sequence>
<reference evidence="3 4" key="1">
    <citation type="submission" date="2018-09" db="EMBL/GenBank/DDBJ databases">
        <title>YIM PH 21725 draft genome.</title>
        <authorList>
            <person name="Miao C."/>
        </authorList>
    </citation>
    <scope>NUCLEOTIDE SEQUENCE [LARGE SCALE GENOMIC DNA]</scope>
    <source>
        <strain evidence="4">YIM PH21725</strain>
    </source>
</reference>
<keyword evidence="4" id="KW-1185">Reference proteome</keyword>
<dbReference type="Gene3D" id="3.40.710.10">
    <property type="entry name" value="DD-peptidase/beta-lactamase superfamily"/>
    <property type="match status" value="1"/>
</dbReference>
<dbReference type="InterPro" id="IPR050789">
    <property type="entry name" value="Diverse_Enzym_Activities"/>
</dbReference>
<feature type="compositionally biased region" description="Basic and acidic residues" evidence="1">
    <location>
        <begin position="35"/>
        <end position="49"/>
    </location>
</feature>
<proteinExistence type="predicted"/>
<dbReference type="SUPFAM" id="SSF56601">
    <property type="entry name" value="beta-lactamase/transpeptidase-like"/>
    <property type="match status" value="1"/>
</dbReference>
<feature type="compositionally biased region" description="Polar residues" evidence="1">
    <location>
        <begin position="1"/>
        <end position="10"/>
    </location>
</feature>
<evidence type="ECO:0000259" key="2">
    <source>
        <dbReference type="Pfam" id="PF00144"/>
    </source>
</evidence>
<evidence type="ECO:0000256" key="1">
    <source>
        <dbReference type="SAM" id="MobiDB-lite"/>
    </source>
</evidence>
<feature type="region of interest" description="Disordered" evidence="1">
    <location>
        <begin position="1"/>
        <end position="50"/>
    </location>
</feature>
<comment type="caution">
    <text evidence="3">The sequence shown here is derived from an EMBL/GenBank/DDBJ whole genome shotgun (WGS) entry which is preliminary data.</text>
</comment>
<dbReference type="Pfam" id="PF00144">
    <property type="entry name" value="Beta-lactamase"/>
    <property type="match status" value="1"/>
</dbReference>
<gene>
    <name evidence="3" type="ORF">D5S19_27780</name>
</gene>
<dbReference type="InterPro" id="IPR012338">
    <property type="entry name" value="Beta-lactam/transpept-like"/>
</dbReference>
<name>A0A419HPH4_9PSEU</name>
<keyword evidence="3" id="KW-0378">Hydrolase</keyword>
<accession>A0A419HPH4</accession>
<evidence type="ECO:0000313" key="3">
    <source>
        <dbReference type="EMBL" id="RJQ78281.1"/>
    </source>
</evidence>
<feature type="compositionally biased region" description="Basic and acidic residues" evidence="1">
    <location>
        <begin position="162"/>
        <end position="172"/>
    </location>
</feature>
<organism evidence="3 4">
    <name type="scientific">Amycolatopsis panacis</name>
    <dbReference type="NCBI Taxonomy" id="2340917"/>
    <lineage>
        <taxon>Bacteria</taxon>
        <taxon>Bacillati</taxon>
        <taxon>Actinomycetota</taxon>
        <taxon>Actinomycetes</taxon>
        <taxon>Pseudonocardiales</taxon>
        <taxon>Pseudonocardiaceae</taxon>
        <taxon>Amycolatopsis</taxon>
    </lineage>
</organism>
<protein>
    <submittedName>
        <fullName evidence="3">Class C beta-lactamase-related serine hydrolase</fullName>
    </submittedName>
</protein>
<dbReference type="PANTHER" id="PTHR43283">
    <property type="entry name" value="BETA-LACTAMASE-RELATED"/>
    <property type="match status" value="1"/>
</dbReference>
<dbReference type="EMBL" id="QZFV01000131">
    <property type="protein sequence ID" value="RJQ78281.1"/>
    <property type="molecule type" value="Genomic_DNA"/>
</dbReference>
<dbReference type="AlphaFoldDB" id="A0A419HPH4"/>
<dbReference type="Proteomes" id="UP000285112">
    <property type="component" value="Unassembled WGS sequence"/>
</dbReference>
<dbReference type="GO" id="GO:0016787">
    <property type="term" value="F:hydrolase activity"/>
    <property type="evidence" value="ECO:0007669"/>
    <property type="project" value="UniProtKB-KW"/>
</dbReference>
<dbReference type="InterPro" id="IPR001466">
    <property type="entry name" value="Beta-lactam-related"/>
</dbReference>
<feature type="region of interest" description="Disordered" evidence="1">
    <location>
        <begin position="160"/>
        <end position="184"/>
    </location>
</feature>